<evidence type="ECO:0000256" key="4">
    <source>
        <dbReference type="ARBA" id="ARBA00022692"/>
    </source>
</evidence>
<sequence>MSISVFRRLYRLTVFATIVLLSRHAFAAIDFEPCYVTGSAGNGNLQAQCATWTRPLDPADPDGPSVQLFVTKLASTALQPAADAFTIINGGPGASSVQMMVDLAPVLQAFTRERDVVVIDQRGTGDSAPLVCQALTDSTEILDAEQTVALTQDCIDKLPHDPRFFSTTVAVEDLEALRIALKYEQLSVYGVSYGTRVAMQYMRTYPESLRSVVIDGVVPPTKVLGENVALNSQQTLDGLFDRCQQHPSCGVQFPNLAEDFERLRERLRNDPVAMNIQHPVTGLTTDIEVGYGHLAVWIRLALYAPATSALIPLIIDEAANAGNFLPIAASALRMLHQLNDSMNYGMHNAVVCTEDAPFFDDAEVDFERLEKTYLGREMYDTLKTMCSTWPSGVIDKDMKQPLVSNVPTLVLSGEFDPITPPAYGDAVMPGLSKAKHIVAPGQGHGTIAQGCIPRLILEFVESADPNEIDASCVEHLGTYPFFDSRITALLGPNGAGKSTTLRILSTVAEPDVGKAMVAGLDVTTHPMAVRRQLGVLPHNSGLYARLTGIENIRYFGRLQNLSKQELEPRIEALVEQLDMKDFCARRTAGFSQGQKIKVALARALIHDPQHVVLDEPTNGLDVMATRALRNIIRRLKEAGKCVLFSSHIMQEVDALCDDVIVIAHGQVKFDGTIAELRAHAGTEDLEEAFVQLADLSEDSEGCATYAPELMSYLRQQNTDIKEVTAEEPRDLVVNGDHKLVLVINPDYAERYARGNVNTLMLIHDSSEISSTRRSLGQLRGLIGQYSRTIGTLRLWLRGLDPSISNPISTQELDVASPAARALTILASLPYFLVLAIFMGGFYLAIDTTAGEREHGSLEPLLTQPVERAELVLGKIAATSVFGTLSLLVFLISLYFAVPFVPFERIGMALEIGLTQILSILVISIPLIFFAAALLTVVASFAKSYKEAQTYLTIVVLVPTLPLILAQLLNIENSLTVMLVPSLSQAILMADLIKGEPVAITNALTSMTTTIVGAVLLAPSPADPQTDMLHPSTSLAYLSAVTKTLKFGTGITLIAQRNPLVLAKEISSLDVLSNGRLLFGVGAGYLHQEFDALGVDFASRGARTDEYIDVLRNMWCAEKPSFQGKFINYDNIDAQPRPVQTGGPPVIIGGASPAAMRRTITHGNGWYGFALDVAATAKAVDAIKLAQARYQRPENLGEIELSLTPPKPPTKSMMEDYAALGIQRLIPMLGFYKEDNILSELDRLANELL</sequence>
<dbReference type="Pfam" id="PF08386">
    <property type="entry name" value="Abhydrolase_4"/>
    <property type="match status" value="1"/>
</dbReference>
<dbReference type="AlphaFoldDB" id="A0A812NBA8"/>
<protein>
    <submittedName>
        <fullName evidence="12">NatA protein</fullName>
    </submittedName>
</protein>
<dbReference type="InterPro" id="IPR027417">
    <property type="entry name" value="P-loop_NTPase"/>
</dbReference>
<dbReference type="Pfam" id="PF12698">
    <property type="entry name" value="ABC2_membrane_3"/>
    <property type="match status" value="1"/>
</dbReference>
<feature type="transmembrane region" description="Helical" evidence="9">
    <location>
        <begin position="875"/>
        <end position="896"/>
    </location>
</feature>
<dbReference type="EMBL" id="CAJNIZ010011112">
    <property type="protein sequence ID" value="CAE7312157.1"/>
    <property type="molecule type" value="Genomic_DNA"/>
</dbReference>
<keyword evidence="3" id="KW-0813">Transport</keyword>
<dbReference type="Pfam" id="PF00561">
    <property type="entry name" value="Abhydrolase_1"/>
    <property type="match status" value="1"/>
</dbReference>
<dbReference type="PROSITE" id="PS50893">
    <property type="entry name" value="ABC_TRANSPORTER_2"/>
    <property type="match status" value="1"/>
</dbReference>
<keyword evidence="6" id="KW-0067">ATP-binding</keyword>
<keyword evidence="8 9" id="KW-0472">Membrane</keyword>
<evidence type="ECO:0000256" key="3">
    <source>
        <dbReference type="ARBA" id="ARBA00022448"/>
    </source>
</evidence>
<dbReference type="Gene3D" id="3.40.50.1820">
    <property type="entry name" value="alpha/beta hydrolase"/>
    <property type="match status" value="1"/>
</dbReference>
<dbReference type="SUPFAM" id="SSF52540">
    <property type="entry name" value="P-loop containing nucleoside triphosphate hydrolases"/>
    <property type="match status" value="1"/>
</dbReference>
<evidence type="ECO:0000256" key="1">
    <source>
        <dbReference type="ARBA" id="ARBA00004141"/>
    </source>
</evidence>
<dbReference type="Proteomes" id="UP000649617">
    <property type="component" value="Unassembled WGS sequence"/>
</dbReference>
<dbReference type="SUPFAM" id="SSF53474">
    <property type="entry name" value="alpha/beta-Hydrolases"/>
    <property type="match status" value="1"/>
</dbReference>
<dbReference type="GO" id="GO:0016705">
    <property type="term" value="F:oxidoreductase activity, acting on paired donors, with incorporation or reduction of molecular oxygen"/>
    <property type="evidence" value="ECO:0007669"/>
    <property type="project" value="InterPro"/>
</dbReference>
<evidence type="ECO:0000256" key="7">
    <source>
        <dbReference type="ARBA" id="ARBA00022989"/>
    </source>
</evidence>
<evidence type="ECO:0000256" key="2">
    <source>
        <dbReference type="ARBA" id="ARBA00005417"/>
    </source>
</evidence>
<accession>A0A812NBA8</accession>
<dbReference type="GO" id="GO:0016020">
    <property type="term" value="C:membrane"/>
    <property type="evidence" value="ECO:0007669"/>
    <property type="project" value="UniProtKB-SubCell"/>
</dbReference>
<dbReference type="InterPro" id="IPR013525">
    <property type="entry name" value="ABC2_TM"/>
</dbReference>
<dbReference type="Pfam" id="PF00296">
    <property type="entry name" value="Bac_luciferase"/>
    <property type="match status" value="1"/>
</dbReference>
<evidence type="ECO:0000256" key="9">
    <source>
        <dbReference type="SAM" id="Phobius"/>
    </source>
</evidence>
<dbReference type="GO" id="GO:0005524">
    <property type="term" value="F:ATP binding"/>
    <property type="evidence" value="ECO:0007669"/>
    <property type="project" value="UniProtKB-KW"/>
</dbReference>
<proteinExistence type="inferred from homology"/>
<name>A0A812NBA8_SYMPI</name>
<dbReference type="InterPro" id="IPR019921">
    <property type="entry name" value="Lucif-like_OxRdtase_Rv2161c"/>
</dbReference>
<feature type="transmembrane region" description="Helical" evidence="9">
    <location>
        <begin position="950"/>
        <end position="968"/>
    </location>
</feature>
<keyword evidence="7 9" id="KW-1133">Transmembrane helix</keyword>
<dbReference type="InterPro" id="IPR050763">
    <property type="entry name" value="ABC_transporter_ATP-binding"/>
</dbReference>
<feature type="domain" description="ABC transporter" evidence="11">
    <location>
        <begin position="455"/>
        <end position="689"/>
    </location>
</feature>
<reference evidence="12" key="1">
    <citation type="submission" date="2021-02" db="EMBL/GenBank/DDBJ databases">
        <authorList>
            <person name="Dougan E. K."/>
            <person name="Rhodes N."/>
            <person name="Thang M."/>
            <person name="Chan C."/>
        </authorList>
    </citation>
    <scope>NUCLEOTIDE SEQUENCE</scope>
</reference>
<dbReference type="GO" id="GO:0140359">
    <property type="term" value="F:ABC-type transporter activity"/>
    <property type="evidence" value="ECO:0007669"/>
    <property type="project" value="InterPro"/>
</dbReference>
<dbReference type="InterPro" id="IPR003593">
    <property type="entry name" value="AAA+_ATPase"/>
</dbReference>
<evidence type="ECO:0000256" key="6">
    <source>
        <dbReference type="ARBA" id="ARBA00022840"/>
    </source>
</evidence>
<keyword evidence="4 9" id="KW-0812">Transmembrane</keyword>
<evidence type="ECO:0000313" key="13">
    <source>
        <dbReference type="Proteomes" id="UP000649617"/>
    </source>
</evidence>
<feature type="transmembrane region" description="Helical" evidence="9">
    <location>
        <begin position="821"/>
        <end position="845"/>
    </location>
</feature>
<dbReference type="PANTHER" id="PTHR42711:SF5">
    <property type="entry name" value="ABC TRANSPORTER ATP-BINDING PROTEIN NATA"/>
    <property type="match status" value="1"/>
</dbReference>
<dbReference type="InterPro" id="IPR003439">
    <property type="entry name" value="ABC_transporter-like_ATP-bd"/>
</dbReference>
<dbReference type="InterPro" id="IPR013595">
    <property type="entry name" value="Pept_S33_TAP-like_C"/>
</dbReference>
<organism evidence="12 13">
    <name type="scientific">Symbiodinium pilosum</name>
    <name type="common">Dinoflagellate</name>
    <dbReference type="NCBI Taxonomy" id="2952"/>
    <lineage>
        <taxon>Eukaryota</taxon>
        <taxon>Sar</taxon>
        <taxon>Alveolata</taxon>
        <taxon>Dinophyceae</taxon>
        <taxon>Suessiales</taxon>
        <taxon>Symbiodiniaceae</taxon>
        <taxon>Symbiodinium</taxon>
    </lineage>
</organism>
<comment type="caution">
    <text evidence="12">The sequence shown here is derived from an EMBL/GenBank/DDBJ whole genome shotgun (WGS) entry which is preliminary data.</text>
</comment>
<evidence type="ECO:0000256" key="10">
    <source>
        <dbReference type="SAM" id="SignalP"/>
    </source>
</evidence>
<dbReference type="Pfam" id="PF00005">
    <property type="entry name" value="ABC_tran"/>
    <property type="match status" value="1"/>
</dbReference>
<dbReference type="Gene3D" id="3.40.50.300">
    <property type="entry name" value="P-loop containing nucleotide triphosphate hydrolases"/>
    <property type="match status" value="1"/>
</dbReference>
<dbReference type="NCBIfam" id="TIGR03619">
    <property type="entry name" value="F420_Rv2161c"/>
    <property type="match status" value="1"/>
</dbReference>
<dbReference type="SMART" id="SM00382">
    <property type="entry name" value="AAA"/>
    <property type="match status" value="1"/>
</dbReference>
<comment type="subcellular location">
    <subcellularLocation>
        <location evidence="1">Membrane</location>
        <topology evidence="1">Multi-pass membrane protein</topology>
    </subcellularLocation>
</comment>
<dbReference type="SUPFAM" id="SSF51679">
    <property type="entry name" value="Bacterial luciferase-like"/>
    <property type="match status" value="1"/>
</dbReference>
<dbReference type="Gene3D" id="3.20.20.30">
    <property type="entry name" value="Luciferase-like domain"/>
    <property type="match status" value="1"/>
</dbReference>
<evidence type="ECO:0000259" key="11">
    <source>
        <dbReference type="PROSITE" id="PS50893"/>
    </source>
</evidence>
<gene>
    <name evidence="12" type="primary">natA</name>
    <name evidence="12" type="ORF">SPIL2461_LOCUS7093</name>
</gene>
<feature type="signal peptide" evidence="10">
    <location>
        <begin position="1"/>
        <end position="27"/>
    </location>
</feature>
<dbReference type="InterPro" id="IPR036661">
    <property type="entry name" value="Luciferase-like_sf"/>
</dbReference>
<evidence type="ECO:0000256" key="8">
    <source>
        <dbReference type="ARBA" id="ARBA00023136"/>
    </source>
</evidence>
<dbReference type="OrthoDB" id="10255969at2759"/>
<keyword evidence="10" id="KW-0732">Signal</keyword>
<comment type="similarity">
    <text evidence="2">Belongs to the ABC transporter superfamily.</text>
</comment>
<dbReference type="InterPro" id="IPR029058">
    <property type="entry name" value="AB_hydrolase_fold"/>
</dbReference>
<keyword evidence="13" id="KW-1185">Reference proteome</keyword>
<keyword evidence="5" id="KW-0547">Nucleotide-binding</keyword>
<evidence type="ECO:0000313" key="12">
    <source>
        <dbReference type="EMBL" id="CAE7312157.1"/>
    </source>
</evidence>
<feature type="chain" id="PRO_5032977681" evidence="10">
    <location>
        <begin position="28"/>
        <end position="1248"/>
    </location>
</feature>
<dbReference type="InterPro" id="IPR011251">
    <property type="entry name" value="Luciferase-like_dom"/>
</dbReference>
<evidence type="ECO:0000256" key="5">
    <source>
        <dbReference type="ARBA" id="ARBA00022741"/>
    </source>
</evidence>
<dbReference type="PANTHER" id="PTHR42711">
    <property type="entry name" value="ABC TRANSPORTER ATP-BINDING PROTEIN"/>
    <property type="match status" value="1"/>
</dbReference>
<dbReference type="GO" id="GO:0016887">
    <property type="term" value="F:ATP hydrolysis activity"/>
    <property type="evidence" value="ECO:0007669"/>
    <property type="project" value="InterPro"/>
</dbReference>
<dbReference type="InterPro" id="IPR000073">
    <property type="entry name" value="AB_hydrolase_1"/>
</dbReference>
<feature type="transmembrane region" description="Helical" evidence="9">
    <location>
        <begin position="916"/>
        <end position="938"/>
    </location>
</feature>